<keyword evidence="4" id="KW-0410">Iron transport</keyword>
<dbReference type="InterPro" id="IPR037066">
    <property type="entry name" value="Plug_dom_sf"/>
</dbReference>
<evidence type="ECO:0000256" key="9">
    <source>
        <dbReference type="ARBA" id="ARBA00023237"/>
    </source>
</evidence>
<dbReference type="InterPro" id="IPR008969">
    <property type="entry name" value="CarboxyPept-like_regulatory"/>
</dbReference>
<sequence>MSDLVKRPRCKQFFRIMRITTLLLFVFIFCMHAENSNSQNVNVTIKRSNTELENVLNDIEKQTDFLFVYNNFVNVNRKVSVNLKKASLEEVLANLFEGTDVKYSIDGSYILLSAGGTTTAIPLSAQQGKTITGVIVDDNGEPVIGANVVEKGSRSIGTVTDVDGKFSLALSNPSATLVVSYIGYLTKEVPVGNQSALRITLAEDTQNLEEVVVIGYGTVKKSDLTGSVGSIQVDKVQGLAIKSVDQMLQGRTSGLYMVQNSGMPGASSTVRIRGGNSISGGNEPLYIIDGMPVYPSADNSQTALSPLNSIPTSDIESIEVLKDASSTAIYGSRGANGVIIVTTKKGKSGKTSVAFDAYWGIQNIYKKYDLLDARSFEKLANASLVNSGGAAVYDESAPPATTDWQGLTSNDNALTQNYQVSISGGNDKTSFLTSFNYFNQEGVVKATEMEKYAFRANIDHKISSTINFGLNLTMTKVDNNRVGNSILTSRLTTPPNLPVYDENGNYTFSDANGVIMFDNPVGVLNEKVDWHTSFRSLDNAFVEWTILKGLKFKSSFGIDIEYATNKSYNPRSVYSGSQRSGEAKKSSANTYTWINENILTYTNTWGMHSFTGMVGYTQQSSTYDGFNAGSYGFLNDNLQMNNLGSGTTYTAPGSDVRKWALNSYLARVNYTLNNKYLLTASIRADGSSRFGKDNRWGYFPSAALAWRASEESFIKDLNIFSNLKPRISFGITGNQDGIGTYPAYALLGSTGYVSDGDKVTGYYPSQVANTNLKWETTAQFDAGIDFGFFNNRLTVVLDGYIKKTHDLLLNVKIPGSSGFSSGLKNIGEVKNKGFELAINATPVEGDFTWNTSLNLTYNKNKVLDLGDVSFIYPSQPGQDETGTHLGRIIQVGQPLGTFYGYVYDGLFSTTDDIKSSAQPTAQPGDIRFKDISGPDGVPDGQINDLDRTIIGCAQPKVFGGFNNTFSYKNFDLNVNTIFSLGNDVYNGTRVMMENMQGSSNMFASVVNHWTESNQNAAFPRPLRSKAVMRVSDQYVENGSYFRFQNITLGYNVPTDFLSFTKYVSALRVYASLQNFFTITSYSGDNPEVSKYGQDNLGAGYDAFSYPFAKSVLFGLNVKF</sequence>
<dbReference type="InterPro" id="IPR012910">
    <property type="entry name" value="Plug_dom"/>
</dbReference>
<keyword evidence="4" id="KW-0406">Ion transport</keyword>
<evidence type="ECO:0000313" key="15">
    <source>
        <dbReference type="Proteomes" id="UP000256321"/>
    </source>
</evidence>
<dbReference type="InterPro" id="IPR036942">
    <property type="entry name" value="Beta-barrel_TonB_sf"/>
</dbReference>
<name>A0A3D8HC56_9BACT</name>
<dbReference type="NCBIfam" id="TIGR04057">
    <property type="entry name" value="SusC_RagA_signa"/>
    <property type="match status" value="1"/>
</dbReference>
<dbReference type="AlphaFoldDB" id="A0A3D8HC56"/>
<dbReference type="InterPro" id="IPR011662">
    <property type="entry name" value="Secretin/TonB_short_N"/>
</dbReference>
<evidence type="ECO:0000256" key="5">
    <source>
        <dbReference type="ARBA" id="ARBA00022692"/>
    </source>
</evidence>
<comment type="subcellular location">
    <subcellularLocation>
        <location evidence="1 10">Cell outer membrane</location>
        <topology evidence="1 10">Multi-pass membrane protein</topology>
    </subcellularLocation>
</comment>
<dbReference type="InterPro" id="IPR023997">
    <property type="entry name" value="TonB-dep_OMP_SusC/RagA_CS"/>
</dbReference>
<dbReference type="InterPro" id="IPR023996">
    <property type="entry name" value="TonB-dep_OMP_SusC/RagA"/>
</dbReference>
<dbReference type="SUPFAM" id="SSF49464">
    <property type="entry name" value="Carboxypeptidase regulatory domain-like"/>
    <property type="match status" value="1"/>
</dbReference>
<evidence type="ECO:0000259" key="12">
    <source>
        <dbReference type="SMART" id="SM00965"/>
    </source>
</evidence>
<dbReference type="EMBL" id="QREV01000035">
    <property type="protein sequence ID" value="RDU48563.1"/>
    <property type="molecule type" value="Genomic_DNA"/>
</dbReference>
<keyword evidence="7 11" id="KW-0798">TonB box</keyword>
<dbReference type="Pfam" id="PF13715">
    <property type="entry name" value="CarbopepD_reg_2"/>
    <property type="match status" value="1"/>
</dbReference>
<dbReference type="Pfam" id="PF07660">
    <property type="entry name" value="STN"/>
    <property type="match status" value="1"/>
</dbReference>
<keyword evidence="6" id="KW-0408">Iron</keyword>
<dbReference type="SMART" id="SM00965">
    <property type="entry name" value="STN"/>
    <property type="match status" value="1"/>
</dbReference>
<dbReference type="Gene3D" id="2.170.130.10">
    <property type="entry name" value="TonB-dependent receptor, plug domain"/>
    <property type="match status" value="1"/>
</dbReference>
<comment type="caution">
    <text evidence="14">The sequence shown here is derived from an EMBL/GenBank/DDBJ whole genome shotgun (WGS) entry which is preliminary data.</text>
</comment>
<reference evidence="13 16" key="2">
    <citation type="submission" date="2020-08" db="EMBL/GenBank/DDBJ databases">
        <title>Genome public.</title>
        <authorList>
            <person name="Liu C."/>
            <person name="Sun Q."/>
        </authorList>
    </citation>
    <scope>NUCLEOTIDE SEQUENCE [LARGE SCALE GENOMIC DNA]</scope>
    <source>
        <strain evidence="13 16">426_9</strain>
    </source>
</reference>
<dbReference type="Gene3D" id="2.40.170.20">
    <property type="entry name" value="TonB-dependent receptor, beta-barrel domain"/>
    <property type="match status" value="1"/>
</dbReference>
<keyword evidence="3 10" id="KW-1134">Transmembrane beta strand</keyword>
<accession>A0A3D8HC56</accession>
<dbReference type="InterPro" id="IPR000531">
    <property type="entry name" value="Beta-barrel_TonB"/>
</dbReference>
<gene>
    <name evidence="14" type="ORF">DWU89_13810</name>
    <name evidence="13" type="ORF">H8784_13455</name>
</gene>
<dbReference type="EMBL" id="JACRTI010000035">
    <property type="protein sequence ID" value="MBC8602719.1"/>
    <property type="molecule type" value="Genomic_DNA"/>
</dbReference>
<proteinExistence type="inferred from homology"/>
<dbReference type="Pfam" id="PF00593">
    <property type="entry name" value="TonB_dep_Rec_b-barrel"/>
    <property type="match status" value="1"/>
</dbReference>
<evidence type="ECO:0000256" key="7">
    <source>
        <dbReference type="ARBA" id="ARBA00023077"/>
    </source>
</evidence>
<evidence type="ECO:0000256" key="1">
    <source>
        <dbReference type="ARBA" id="ARBA00004571"/>
    </source>
</evidence>
<dbReference type="Pfam" id="PF07715">
    <property type="entry name" value="Plug"/>
    <property type="match status" value="1"/>
</dbReference>
<feature type="domain" description="Secretin/TonB short N-terminal" evidence="12">
    <location>
        <begin position="65"/>
        <end position="114"/>
    </location>
</feature>
<dbReference type="FunFam" id="2.60.40.1120:FF:000003">
    <property type="entry name" value="Outer membrane protein Omp121"/>
    <property type="match status" value="1"/>
</dbReference>
<reference evidence="14 15" key="1">
    <citation type="submission" date="2018-07" db="EMBL/GenBank/DDBJ databases">
        <title>Parabacteroides acidifaciens nov. sp., isolated from human feces.</title>
        <authorList>
            <person name="Wang Y.J."/>
        </authorList>
    </citation>
    <scope>NUCLEOTIDE SEQUENCE [LARGE SCALE GENOMIC DNA]</scope>
    <source>
        <strain evidence="14 15">426-9</strain>
    </source>
</reference>
<dbReference type="Proteomes" id="UP000629596">
    <property type="component" value="Unassembled WGS sequence"/>
</dbReference>
<evidence type="ECO:0000256" key="6">
    <source>
        <dbReference type="ARBA" id="ARBA00023004"/>
    </source>
</evidence>
<dbReference type="InterPro" id="IPR039426">
    <property type="entry name" value="TonB-dep_rcpt-like"/>
</dbReference>
<evidence type="ECO:0000313" key="14">
    <source>
        <dbReference type="EMBL" id="RDU48563.1"/>
    </source>
</evidence>
<dbReference type="SUPFAM" id="SSF56935">
    <property type="entry name" value="Porins"/>
    <property type="match status" value="1"/>
</dbReference>
<evidence type="ECO:0000256" key="4">
    <source>
        <dbReference type="ARBA" id="ARBA00022496"/>
    </source>
</evidence>
<evidence type="ECO:0000256" key="3">
    <source>
        <dbReference type="ARBA" id="ARBA00022452"/>
    </source>
</evidence>
<keyword evidence="5 10" id="KW-0812">Transmembrane</keyword>
<evidence type="ECO:0000313" key="16">
    <source>
        <dbReference type="Proteomes" id="UP000629596"/>
    </source>
</evidence>
<keyword evidence="16" id="KW-1185">Reference proteome</keyword>
<protein>
    <submittedName>
        <fullName evidence="14">SusC/RagA family TonB-linked outer membrane protein</fullName>
    </submittedName>
    <submittedName>
        <fullName evidence="13">TonB-dependent receptor</fullName>
    </submittedName>
</protein>
<dbReference type="GO" id="GO:0006826">
    <property type="term" value="P:iron ion transport"/>
    <property type="evidence" value="ECO:0007669"/>
    <property type="project" value="UniProtKB-KW"/>
</dbReference>
<evidence type="ECO:0000256" key="8">
    <source>
        <dbReference type="ARBA" id="ARBA00023136"/>
    </source>
</evidence>
<keyword evidence="9 10" id="KW-0998">Cell outer membrane</keyword>
<evidence type="ECO:0000256" key="2">
    <source>
        <dbReference type="ARBA" id="ARBA00022448"/>
    </source>
</evidence>
<comment type="similarity">
    <text evidence="10 11">Belongs to the TonB-dependent receptor family.</text>
</comment>
<organism evidence="14 15">
    <name type="scientific">Parabacteroides acidifaciens</name>
    <dbReference type="NCBI Taxonomy" id="2290935"/>
    <lineage>
        <taxon>Bacteria</taxon>
        <taxon>Pseudomonadati</taxon>
        <taxon>Bacteroidota</taxon>
        <taxon>Bacteroidia</taxon>
        <taxon>Bacteroidales</taxon>
        <taxon>Tannerellaceae</taxon>
        <taxon>Parabacteroides</taxon>
    </lineage>
</organism>
<evidence type="ECO:0000256" key="11">
    <source>
        <dbReference type="RuleBase" id="RU003357"/>
    </source>
</evidence>
<keyword evidence="2 10" id="KW-0813">Transport</keyword>
<dbReference type="PROSITE" id="PS52016">
    <property type="entry name" value="TONB_DEPENDENT_REC_3"/>
    <property type="match status" value="1"/>
</dbReference>
<evidence type="ECO:0000256" key="10">
    <source>
        <dbReference type="PROSITE-ProRule" id="PRU01360"/>
    </source>
</evidence>
<dbReference type="Proteomes" id="UP000256321">
    <property type="component" value="Unassembled WGS sequence"/>
</dbReference>
<dbReference type="GO" id="GO:0009279">
    <property type="term" value="C:cell outer membrane"/>
    <property type="evidence" value="ECO:0007669"/>
    <property type="project" value="UniProtKB-SubCell"/>
</dbReference>
<keyword evidence="8 10" id="KW-0472">Membrane</keyword>
<dbReference type="FunFam" id="2.170.130.10:FF:000008">
    <property type="entry name" value="SusC/RagA family TonB-linked outer membrane protein"/>
    <property type="match status" value="1"/>
</dbReference>
<keyword evidence="13" id="KW-0675">Receptor</keyword>
<dbReference type="Gene3D" id="2.60.40.1120">
    <property type="entry name" value="Carboxypeptidase-like, regulatory domain"/>
    <property type="match status" value="1"/>
</dbReference>
<evidence type="ECO:0000313" key="13">
    <source>
        <dbReference type="EMBL" id="MBC8602719.1"/>
    </source>
</evidence>
<dbReference type="Gene3D" id="3.55.50.30">
    <property type="match status" value="1"/>
</dbReference>
<dbReference type="NCBIfam" id="TIGR04056">
    <property type="entry name" value="OMP_RagA_SusC"/>
    <property type="match status" value="1"/>
</dbReference>